<evidence type="ECO:0000313" key="3">
    <source>
        <dbReference type="Proteomes" id="UP000006860"/>
    </source>
</evidence>
<protein>
    <submittedName>
        <fullName evidence="2">FAD-dependent pyridine nucleotide-disulfide oxidoreductase</fullName>
    </submittedName>
</protein>
<dbReference type="OrthoDB" id="215769at2"/>
<dbReference type="InterPro" id="IPR036188">
    <property type="entry name" value="FAD/NAD-bd_sf"/>
</dbReference>
<dbReference type="EMBL" id="CP002546">
    <property type="protein sequence ID" value="ADY60258.1"/>
    <property type="molecule type" value="Genomic_DNA"/>
</dbReference>
<sequence>MQRYDIAILGNDPAARLFVDQARSRYERVFWSEDGLGETPDQNGNHFHLLDEQTVAIEQAQAVHRIRADVLVLAPGVSPHHPLWMPHHPRMRFGIEQADIPASVRRAAVVGCGQSGRTLAAQLPDFVEHAIWLDARRLADAEKQVFLQSAVCSEIHDRTSVIAAEVSDENVTLLLEDTRAVSSDMVFVCCGTRGATASLSLEKAGLRADDAGKLWCNEDLQTWTSGIYALGGVIGYPCESLSAEEQVSRILRSLAEQFETLALAN</sequence>
<dbReference type="RefSeq" id="WP_013628982.1">
    <property type="nucleotide sequence ID" value="NC_015174.1"/>
</dbReference>
<proteinExistence type="predicted"/>
<dbReference type="SUPFAM" id="SSF51905">
    <property type="entry name" value="FAD/NAD(P)-binding domain"/>
    <property type="match status" value="1"/>
</dbReference>
<evidence type="ECO:0000313" key="2">
    <source>
        <dbReference type="EMBL" id="ADY60258.1"/>
    </source>
</evidence>
<dbReference type="HOGENOM" id="CLU_1049240_0_0_0"/>
<reference evidence="3" key="1">
    <citation type="submission" date="2011-02" db="EMBL/GenBank/DDBJ databases">
        <title>The complete genome of Planctomyces brasiliensis DSM 5305.</title>
        <authorList>
            <person name="Lucas S."/>
            <person name="Copeland A."/>
            <person name="Lapidus A."/>
            <person name="Bruce D."/>
            <person name="Goodwin L."/>
            <person name="Pitluck S."/>
            <person name="Kyrpides N."/>
            <person name="Mavromatis K."/>
            <person name="Pagani I."/>
            <person name="Ivanova N."/>
            <person name="Ovchinnikova G."/>
            <person name="Lu M."/>
            <person name="Detter J.C."/>
            <person name="Han C."/>
            <person name="Land M."/>
            <person name="Hauser L."/>
            <person name="Markowitz V."/>
            <person name="Cheng J.-F."/>
            <person name="Hugenholtz P."/>
            <person name="Woyke T."/>
            <person name="Wu D."/>
            <person name="Tindall B."/>
            <person name="Pomrenke H.G."/>
            <person name="Brambilla E."/>
            <person name="Klenk H.-P."/>
            <person name="Eisen J.A."/>
        </authorList>
    </citation>
    <scope>NUCLEOTIDE SEQUENCE [LARGE SCALE GENOMIC DNA]</scope>
    <source>
        <strain evidence="3">ATCC 49424 / DSM 5305 / JCM 21570 / NBRC 103401 / IFAM 1448</strain>
    </source>
</reference>
<dbReference type="Pfam" id="PF07992">
    <property type="entry name" value="Pyr_redox_2"/>
    <property type="match status" value="1"/>
</dbReference>
<accession>F0SRU2</accession>
<dbReference type="GO" id="GO:0016491">
    <property type="term" value="F:oxidoreductase activity"/>
    <property type="evidence" value="ECO:0007669"/>
    <property type="project" value="InterPro"/>
</dbReference>
<dbReference type="Proteomes" id="UP000006860">
    <property type="component" value="Chromosome"/>
</dbReference>
<dbReference type="eggNOG" id="COG1249">
    <property type="taxonomic scope" value="Bacteria"/>
</dbReference>
<dbReference type="PANTHER" id="PTHR43014">
    <property type="entry name" value="MERCURIC REDUCTASE"/>
    <property type="match status" value="1"/>
</dbReference>
<organism evidence="2 3">
    <name type="scientific">Rubinisphaera brasiliensis (strain ATCC 49424 / DSM 5305 / JCM 21570 / IAM 15109 / NBRC 103401 / IFAM 1448)</name>
    <name type="common">Planctomyces brasiliensis</name>
    <dbReference type="NCBI Taxonomy" id="756272"/>
    <lineage>
        <taxon>Bacteria</taxon>
        <taxon>Pseudomonadati</taxon>
        <taxon>Planctomycetota</taxon>
        <taxon>Planctomycetia</taxon>
        <taxon>Planctomycetales</taxon>
        <taxon>Planctomycetaceae</taxon>
        <taxon>Rubinisphaera</taxon>
    </lineage>
</organism>
<dbReference type="Gene3D" id="3.50.50.60">
    <property type="entry name" value="FAD/NAD(P)-binding domain"/>
    <property type="match status" value="2"/>
</dbReference>
<dbReference type="KEGG" id="pbs:Plabr_2658"/>
<dbReference type="InterPro" id="IPR023753">
    <property type="entry name" value="FAD/NAD-binding_dom"/>
</dbReference>
<evidence type="ECO:0000259" key="1">
    <source>
        <dbReference type="Pfam" id="PF07992"/>
    </source>
</evidence>
<name>F0SRU2_RUBBR</name>
<keyword evidence="3" id="KW-1185">Reference proteome</keyword>
<dbReference type="AlphaFoldDB" id="F0SRU2"/>
<gene>
    <name evidence="2" type="ordered locus">Plabr_2658</name>
</gene>
<dbReference type="STRING" id="756272.Plabr_2658"/>
<feature type="domain" description="FAD/NAD(P)-binding" evidence="1">
    <location>
        <begin position="51"/>
        <end position="237"/>
    </location>
</feature>